<keyword evidence="2" id="KW-0813">Transport</keyword>
<dbReference type="PANTHER" id="PTHR24220">
    <property type="entry name" value="IMPORT ATP-BINDING PROTEIN"/>
    <property type="match status" value="1"/>
</dbReference>
<evidence type="ECO:0000259" key="5">
    <source>
        <dbReference type="PROSITE" id="PS50893"/>
    </source>
</evidence>
<gene>
    <name evidence="6" type="ORF">ENJ78_01260</name>
</gene>
<evidence type="ECO:0000256" key="2">
    <source>
        <dbReference type="ARBA" id="ARBA00022448"/>
    </source>
</evidence>
<evidence type="ECO:0000256" key="4">
    <source>
        <dbReference type="ARBA" id="ARBA00022840"/>
    </source>
</evidence>
<comment type="similarity">
    <text evidence="1">Belongs to the ABC transporter superfamily.</text>
</comment>
<dbReference type="GO" id="GO:0005524">
    <property type="term" value="F:ATP binding"/>
    <property type="evidence" value="ECO:0007669"/>
    <property type="project" value="UniProtKB-KW"/>
</dbReference>
<evidence type="ECO:0000256" key="3">
    <source>
        <dbReference type="ARBA" id="ARBA00022741"/>
    </source>
</evidence>
<sequence>MLVLQGVSKKFGDKVILEDVDLHIKPGEFVYLTGPSGAGKSTLLSLILREQLPDSGTIMVDSEDISKIKDKDVYKLRRKIGFVFQDYRLLPTKNSFENISIALEIIGKTKKQIKERVEELLSLVGLEDRIYNFPWQLSGGEKQRLAIARAMALEPKIIVADEPTGNLDAANSWEILNLLVKLNKDMETTTLLATHDLNLVKNLKKRTIHLEGGRITSHD</sequence>
<dbReference type="PANTHER" id="PTHR24220:SF470">
    <property type="entry name" value="CELL DIVISION ATP-BINDING PROTEIN FTSE"/>
    <property type="match status" value="1"/>
</dbReference>
<evidence type="ECO:0000256" key="1">
    <source>
        <dbReference type="ARBA" id="ARBA00005417"/>
    </source>
</evidence>
<accession>A0A7V5J0S8</accession>
<dbReference type="InterPro" id="IPR015854">
    <property type="entry name" value="ABC_transpr_LolD-like"/>
</dbReference>
<dbReference type="InterPro" id="IPR017871">
    <property type="entry name" value="ABC_transporter-like_CS"/>
</dbReference>
<dbReference type="Pfam" id="PF00005">
    <property type="entry name" value="ABC_tran"/>
    <property type="match status" value="1"/>
</dbReference>
<dbReference type="PROSITE" id="PS00211">
    <property type="entry name" value="ABC_TRANSPORTER_1"/>
    <property type="match status" value="1"/>
</dbReference>
<dbReference type="PROSITE" id="PS50893">
    <property type="entry name" value="ABC_TRANSPORTER_2"/>
    <property type="match status" value="1"/>
</dbReference>
<dbReference type="Gene3D" id="3.40.50.300">
    <property type="entry name" value="P-loop containing nucleotide triphosphate hydrolases"/>
    <property type="match status" value="1"/>
</dbReference>
<dbReference type="CDD" id="cd03255">
    <property type="entry name" value="ABC_MJ0796_LolCDE_FtsE"/>
    <property type="match status" value="1"/>
</dbReference>
<name>A0A7V5J0S8_UNCKA</name>
<dbReference type="Proteomes" id="UP000886106">
    <property type="component" value="Unassembled WGS sequence"/>
</dbReference>
<dbReference type="SUPFAM" id="SSF52540">
    <property type="entry name" value="P-loop containing nucleoside triphosphate hydrolases"/>
    <property type="match status" value="1"/>
</dbReference>
<dbReference type="InterPro" id="IPR003439">
    <property type="entry name" value="ABC_transporter-like_ATP-bd"/>
</dbReference>
<dbReference type="InterPro" id="IPR003593">
    <property type="entry name" value="AAA+_ATPase"/>
</dbReference>
<proteinExistence type="inferred from homology"/>
<reference evidence="6" key="1">
    <citation type="journal article" date="2020" name="mSystems">
        <title>Genome- and Community-Level Interaction Insights into Carbon Utilization and Element Cycling Functions of Hydrothermarchaeota in Hydrothermal Sediment.</title>
        <authorList>
            <person name="Zhou Z."/>
            <person name="Liu Y."/>
            <person name="Xu W."/>
            <person name="Pan J."/>
            <person name="Luo Z.H."/>
            <person name="Li M."/>
        </authorList>
    </citation>
    <scope>NUCLEOTIDE SEQUENCE [LARGE SCALE GENOMIC DNA]</scope>
    <source>
        <strain evidence="6">HyVt-517</strain>
    </source>
</reference>
<protein>
    <submittedName>
        <fullName evidence="6">ATP-binding cassette domain-containing protein</fullName>
    </submittedName>
</protein>
<dbReference type="FunFam" id="3.40.50.300:FF:000056">
    <property type="entry name" value="Cell division ATP-binding protein FtsE"/>
    <property type="match status" value="1"/>
</dbReference>
<keyword evidence="3" id="KW-0547">Nucleotide-binding</keyword>
<dbReference type="GO" id="GO:0005886">
    <property type="term" value="C:plasma membrane"/>
    <property type="evidence" value="ECO:0007669"/>
    <property type="project" value="TreeGrafter"/>
</dbReference>
<evidence type="ECO:0000313" key="6">
    <source>
        <dbReference type="EMBL" id="HHH14318.1"/>
    </source>
</evidence>
<dbReference type="InterPro" id="IPR027417">
    <property type="entry name" value="P-loop_NTPase"/>
</dbReference>
<dbReference type="GO" id="GO:0022857">
    <property type="term" value="F:transmembrane transporter activity"/>
    <property type="evidence" value="ECO:0007669"/>
    <property type="project" value="TreeGrafter"/>
</dbReference>
<organism evidence="6">
    <name type="scientific">candidate division WWE3 bacterium</name>
    <dbReference type="NCBI Taxonomy" id="2053526"/>
    <lineage>
        <taxon>Bacteria</taxon>
        <taxon>Katanobacteria</taxon>
    </lineage>
</organism>
<feature type="domain" description="ABC transporter" evidence="5">
    <location>
        <begin position="2"/>
        <end position="219"/>
    </location>
</feature>
<keyword evidence="4 6" id="KW-0067">ATP-binding</keyword>
<dbReference type="EMBL" id="DRNS01000091">
    <property type="protein sequence ID" value="HHH14318.1"/>
    <property type="molecule type" value="Genomic_DNA"/>
</dbReference>
<comment type="caution">
    <text evidence="6">The sequence shown here is derived from an EMBL/GenBank/DDBJ whole genome shotgun (WGS) entry which is preliminary data.</text>
</comment>
<dbReference type="InterPro" id="IPR017911">
    <property type="entry name" value="MacB-like_ATP-bd"/>
</dbReference>
<dbReference type="AlphaFoldDB" id="A0A7V5J0S8"/>
<dbReference type="GO" id="GO:0016887">
    <property type="term" value="F:ATP hydrolysis activity"/>
    <property type="evidence" value="ECO:0007669"/>
    <property type="project" value="InterPro"/>
</dbReference>
<dbReference type="SMART" id="SM00382">
    <property type="entry name" value="AAA"/>
    <property type="match status" value="1"/>
</dbReference>